<name>A0ACC3DDU6_9PEZI</name>
<reference evidence="1" key="1">
    <citation type="submission" date="2024-09" db="EMBL/GenBank/DDBJ databases">
        <title>Black Yeasts Isolated from many extreme environments.</title>
        <authorList>
            <person name="Coleine C."/>
            <person name="Stajich J.E."/>
            <person name="Selbmann L."/>
        </authorList>
    </citation>
    <scope>NUCLEOTIDE SEQUENCE</scope>
    <source>
        <strain evidence="1">CCFEE 5737</strain>
    </source>
</reference>
<feature type="non-terminal residue" evidence="1">
    <location>
        <position position="94"/>
    </location>
</feature>
<proteinExistence type="predicted"/>
<keyword evidence="2" id="KW-1185">Reference proteome</keyword>
<evidence type="ECO:0000313" key="1">
    <source>
        <dbReference type="EMBL" id="KAK3065883.1"/>
    </source>
</evidence>
<dbReference type="Proteomes" id="UP001186974">
    <property type="component" value="Unassembled WGS sequence"/>
</dbReference>
<organism evidence="1 2">
    <name type="scientific">Coniosporium uncinatum</name>
    <dbReference type="NCBI Taxonomy" id="93489"/>
    <lineage>
        <taxon>Eukaryota</taxon>
        <taxon>Fungi</taxon>
        <taxon>Dikarya</taxon>
        <taxon>Ascomycota</taxon>
        <taxon>Pezizomycotina</taxon>
        <taxon>Dothideomycetes</taxon>
        <taxon>Dothideomycetes incertae sedis</taxon>
        <taxon>Coniosporium</taxon>
    </lineage>
</organism>
<comment type="caution">
    <text evidence="1">The sequence shown here is derived from an EMBL/GenBank/DDBJ whole genome shotgun (WGS) entry which is preliminary data.</text>
</comment>
<accession>A0ACC3DDU6</accession>
<evidence type="ECO:0000313" key="2">
    <source>
        <dbReference type="Proteomes" id="UP001186974"/>
    </source>
</evidence>
<gene>
    <name evidence="1" type="ORF">LTS18_002279</name>
</gene>
<sequence length="94" mass="10314">MDASLICFSFFPHANSSITMFPTLPLRAAAASTASSPRFWSTPLTYCRWASHEKPAIFYSILIGSLGPIIAIAAPPLRRRYGDGSRPKIPLTYP</sequence>
<dbReference type="EMBL" id="JAWDJW010006147">
    <property type="protein sequence ID" value="KAK3065883.1"/>
    <property type="molecule type" value="Genomic_DNA"/>
</dbReference>
<protein>
    <submittedName>
        <fullName evidence="1">Uncharacterized protein</fullName>
    </submittedName>
</protein>